<dbReference type="EMBL" id="BAAAPN010000009">
    <property type="protein sequence ID" value="GAA1745839.1"/>
    <property type="molecule type" value="Genomic_DNA"/>
</dbReference>
<evidence type="ECO:0000313" key="2">
    <source>
        <dbReference type="Proteomes" id="UP001501475"/>
    </source>
</evidence>
<dbReference type="Gene3D" id="3.40.50.300">
    <property type="entry name" value="P-loop containing nucleotide triphosphate hydrolases"/>
    <property type="match status" value="1"/>
</dbReference>
<dbReference type="InterPro" id="IPR027417">
    <property type="entry name" value="P-loop_NTPase"/>
</dbReference>
<keyword evidence="2" id="KW-1185">Reference proteome</keyword>
<dbReference type="SUPFAM" id="SSF52540">
    <property type="entry name" value="P-loop containing nucleoside triphosphate hydrolases"/>
    <property type="match status" value="1"/>
</dbReference>
<accession>A0ABP4W373</accession>
<comment type="caution">
    <text evidence="1">The sequence shown here is derived from an EMBL/GenBank/DDBJ whole genome shotgun (WGS) entry which is preliminary data.</text>
</comment>
<dbReference type="Proteomes" id="UP001501475">
    <property type="component" value="Unassembled WGS sequence"/>
</dbReference>
<name>A0ABP4W373_9MICO</name>
<evidence type="ECO:0000313" key="1">
    <source>
        <dbReference type="EMBL" id="GAA1745839.1"/>
    </source>
</evidence>
<reference evidence="2" key="1">
    <citation type="journal article" date="2019" name="Int. J. Syst. Evol. Microbiol.">
        <title>The Global Catalogue of Microorganisms (GCM) 10K type strain sequencing project: providing services to taxonomists for standard genome sequencing and annotation.</title>
        <authorList>
            <consortium name="The Broad Institute Genomics Platform"/>
            <consortium name="The Broad Institute Genome Sequencing Center for Infectious Disease"/>
            <person name="Wu L."/>
            <person name="Ma J."/>
        </authorList>
    </citation>
    <scope>NUCLEOTIDE SEQUENCE [LARGE SCALE GENOMIC DNA]</scope>
    <source>
        <strain evidence="2">JCM 15591</strain>
    </source>
</reference>
<organism evidence="1 2">
    <name type="scientific">Nostocoides vanveenii</name>
    <dbReference type="NCBI Taxonomy" id="330835"/>
    <lineage>
        <taxon>Bacteria</taxon>
        <taxon>Bacillati</taxon>
        <taxon>Actinomycetota</taxon>
        <taxon>Actinomycetes</taxon>
        <taxon>Micrococcales</taxon>
        <taxon>Intrasporangiaceae</taxon>
        <taxon>Nostocoides</taxon>
    </lineage>
</organism>
<gene>
    <name evidence="1" type="ORF">GCM10009810_02960</name>
</gene>
<protein>
    <submittedName>
        <fullName evidence="1">Uncharacterized protein</fullName>
    </submittedName>
</protein>
<proteinExistence type="predicted"/>
<sequence length="86" mass="9414">MLLDEPTSSLDIAATRELWLVLAELSRSRPFVVSTHSASVALEFADRVVPIRDGVVHEPHDGAQLRADYAASELSPEAYLLDVLGR</sequence>